<evidence type="ECO:0000256" key="15">
    <source>
        <dbReference type="ARBA" id="ARBA00048238"/>
    </source>
</evidence>
<feature type="binding site" evidence="18">
    <location>
        <position position="163"/>
    </location>
    <ligand>
        <name>K(+)</name>
        <dbReference type="ChEBI" id="CHEBI:29103"/>
    </ligand>
</feature>
<comment type="catalytic activity">
    <reaction evidence="2 18 19">
        <text>(6R)-NADPHX = (6S)-NADPHX</text>
        <dbReference type="Rhea" id="RHEA:32227"/>
        <dbReference type="ChEBI" id="CHEBI:64076"/>
        <dbReference type="ChEBI" id="CHEBI:64077"/>
        <dbReference type="EC" id="5.1.99.6"/>
    </reaction>
</comment>
<evidence type="ECO:0000256" key="9">
    <source>
        <dbReference type="ARBA" id="ARBA00022958"/>
    </source>
</evidence>
<reference evidence="22 23" key="1">
    <citation type="submission" date="2018-10" db="EMBL/GenBank/DDBJ databases">
        <title>Draft genome sequence of Bacillus salarius IM0101, isolated from a hypersaline soil in Inner Mongolia, China.</title>
        <authorList>
            <person name="Yamprayoonswat W."/>
            <person name="Boonvisut S."/>
            <person name="Jumpathong W."/>
            <person name="Sittihan S."/>
            <person name="Ruangsuj P."/>
            <person name="Wanthongcharoen S."/>
            <person name="Thongpramul N."/>
            <person name="Pimmason S."/>
            <person name="Yu B."/>
            <person name="Yasawong M."/>
        </authorList>
    </citation>
    <scope>NUCLEOTIDE SEQUENCE [LARGE SCALE GENOMIC DNA]</scope>
    <source>
        <strain evidence="22 23">IM0101</strain>
    </source>
</reference>
<keyword evidence="11 18" id="KW-0413">Isomerase</keyword>
<evidence type="ECO:0000256" key="13">
    <source>
        <dbReference type="ARBA" id="ARBA00023268"/>
    </source>
</evidence>
<feature type="domain" description="YjeF N-terminal" evidence="21">
    <location>
        <begin position="9"/>
        <end position="217"/>
    </location>
</feature>
<feature type="binding site" evidence="18">
    <location>
        <position position="60"/>
    </location>
    <ligand>
        <name>K(+)</name>
        <dbReference type="ChEBI" id="CHEBI:29103"/>
    </ligand>
</feature>
<keyword evidence="23" id="KW-1185">Reference proteome</keyword>
<feature type="binding site" evidence="18">
    <location>
        <position position="142"/>
    </location>
    <ligand>
        <name>(6S)-NADPHX</name>
        <dbReference type="ChEBI" id="CHEBI:64076"/>
    </ligand>
</feature>
<dbReference type="InterPro" id="IPR004443">
    <property type="entry name" value="YjeF_N_dom"/>
</dbReference>
<dbReference type="PANTHER" id="PTHR12592:SF0">
    <property type="entry name" value="ATP-DEPENDENT (S)-NAD(P)H-HYDRATE DEHYDRATASE"/>
    <property type="match status" value="1"/>
</dbReference>
<comment type="catalytic activity">
    <reaction evidence="1 18 19">
        <text>(6R)-NADHX = (6S)-NADHX</text>
        <dbReference type="Rhea" id="RHEA:32215"/>
        <dbReference type="ChEBI" id="CHEBI:64074"/>
        <dbReference type="ChEBI" id="CHEBI:64075"/>
        <dbReference type="EC" id="5.1.99.6"/>
    </reaction>
</comment>
<keyword evidence="10 17" id="KW-0520">NAD</keyword>
<dbReference type="GO" id="GO:0046872">
    <property type="term" value="F:metal ion binding"/>
    <property type="evidence" value="ECO:0007669"/>
    <property type="project" value="UniProtKB-UniRule"/>
</dbReference>
<dbReference type="GO" id="GO:0110051">
    <property type="term" value="P:metabolite repair"/>
    <property type="evidence" value="ECO:0007669"/>
    <property type="project" value="TreeGrafter"/>
</dbReference>
<evidence type="ECO:0000256" key="16">
    <source>
        <dbReference type="ARBA" id="ARBA00049209"/>
    </source>
</evidence>
<comment type="cofactor">
    <cofactor evidence="17">
        <name>Mg(2+)</name>
        <dbReference type="ChEBI" id="CHEBI:18420"/>
    </cofactor>
</comment>
<keyword evidence="8 17" id="KW-0521">NADP</keyword>
<evidence type="ECO:0000313" key="22">
    <source>
        <dbReference type="EMBL" id="RSL29425.1"/>
    </source>
</evidence>
<keyword evidence="7 17" id="KW-0067">ATP-binding</keyword>
<dbReference type="EMBL" id="RBVX01000068">
    <property type="protein sequence ID" value="RSL29425.1"/>
    <property type="molecule type" value="Genomic_DNA"/>
</dbReference>
<proteinExistence type="inferred from homology"/>
<feature type="binding site" evidence="17">
    <location>
        <position position="263"/>
    </location>
    <ligand>
        <name>(6S)-NADPHX</name>
        <dbReference type="ChEBI" id="CHEBI:64076"/>
    </ligand>
</feature>
<dbReference type="CDD" id="cd01171">
    <property type="entry name" value="YXKO-related"/>
    <property type="match status" value="1"/>
</dbReference>
<feature type="binding site" evidence="17">
    <location>
        <position position="449"/>
    </location>
    <ligand>
        <name>AMP</name>
        <dbReference type="ChEBI" id="CHEBI:456215"/>
    </ligand>
</feature>
<feature type="binding site" evidence="17">
    <location>
        <position position="450"/>
    </location>
    <ligand>
        <name>(6S)-NADPHX</name>
        <dbReference type="ChEBI" id="CHEBI:64076"/>
    </ligand>
</feature>
<dbReference type="SUPFAM" id="SSF53613">
    <property type="entry name" value="Ribokinase-like"/>
    <property type="match status" value="1"/>
</dbReference>
<keyword evidence="13" id="KW-0511">Multifunctional enzyme</keyword>
<dbReference type="NCBIfam" id="TIGR00197">
    <property type="entry name" value="yjeF_nterm"/>
    <property type="match status" value="1"/>
</dbReference>
<dbReference type="AlphaFoldDB" id="A0A3R9QFR0"/>
<evidence type="ECO:0000256" key="8">
    <source>
        <dbReference type="ARBA" id="ARBA00022857"/>
    </source>
</evidence>
<dbReference type="EC" id="5.1.99.6" evidence="19"/>
<dbReference type="PIRSF" id="PIRSF017184">
    <property type="entry name" value="Nnr"/>
    <property type="match status" value="1"/>
</dbReference>
<keyword evidence="6 17" id="KW-0547">Nucleotide-binding</keyword>
<feature type="binding site" evidence="18">
    <location>
        <position position="127"/>
    </location>
    <ligand>
        <name>K(+)</name>
        <dbReference type="ChEBI" id="CHEBI:29103"/>
    </ligand>
</feature>
<name>A0A3R9QFR0_9BACI</name>
<evidence type="ECO:0000313" key="23">
    <source>
        <dbReference type="Proteomes" id="UP000275076"/>
    </source>
</evidence>
<evidence type="ECO:0000259" key="21">
    <source>
        <dbReference type="PROSITE" id="PS51385"/>
    </source>
</evidence>
<feature type="binding site" evidence="17">
    <location>
        <position position="332"/>
    </location>
    <ligand>
        <name>(6S)-NADPHX</name>
        <dbReference type="ChEBI" id="CHEBI:64076"/>
    </ligand>
</feature>
<dbReference type="RefSeq" id="WP_125562574.1">
    <property type="nucleotide sequence ID" value="NZ_RBVX01000068.1"/>
</dbReference>
<dbReference type="InterPro" id="IPR000631">
    <property type="entry name" value="CARKD"/>
</dbReference>
<keyword evidence="9 18" id="KW-0630">Potassium</keyword>
<evidence type="ECO:0000256" key="18">
    <source>
        <dbReference type="HAMAP-Rule" id="MF_01966"/>
    </source>
</evidence>
<dbReference type="Pfam" id="PF03853">
    <property type="entry name" value="YjeF_N"/>
    <property type="match status" value="1"/>
</dbReference>
<gene>
    <name evidence="18" type="primary">nnrE</name>
    <name evidence="17" type="synonym">nnrD</name>
    <name evidence="22" type="ORF">D7Z54_31345</name>
</gene>
<comment type="caution">
    <text evidence="22">The sequence shown here is derived from an EMBL/GenBank/DDBJ whole genome shotgun (WGS) entry which is preliminary data.</text>
</comment>
<organism evidence="22 23">
    <name type="scientific">Salibacterium salarium</name>
    <dbReference type="NCBI Taxonomy" id="284579"/>
    <lineage>
        <taxon>Bacteria</taxon>
        <taxon>Bacillati</taxon>
        <taxon>Bacillota</taxon>
        <taxon>Bacilli</taxon>
        <taxon>Bacillales</taxon>
        <taxon>Bacillaceae</taxon>
    </lineage>
</organism>
<keyword evidence="5 18" id="KW-0479">Metal-binding</keyword>
<dbReference type="InterPro" id="IPR029056">
    <property type="entry name" value="Ribokinase-like"/>
</dbReference>
<feature type="binding site" evidence="18">
    <location>
        <begin position="131"/>
        <end position="137"/>
    </location>
    <ligand>
        <name>(6S)-NADPHX</name>
        <dbReference type="ChEBI" id="CHEBI:64076"/>
    </ligand>
</feature>
<evidence type="ECO:0000256" key="11">
    <source>
        <dbReference type="ARBA" id="ARBA00023235"/>
    </source>
</evidence>
<evidence type="ECO:0000256" key="10">
    <source>
        <dbReference type="ARBA" id="ARBA00023027"/>
    </source>
</evidence>
<dbReference type="GO" id="GO:0052855">
    <property type="term" value="F:ADP-dependent NAD(P)H-hydrate dehydratase activity"/>
    <property type="evidence" value="ECO:0007669"/>
    <property type="project" value="UniProtKB-UniRule"/>
</dbReference>
<dbReference type="InterPro" id="IPR030677">
    <property type="entry name" value="Nnr"/>
</dbReference>
<evidence type="ECO:0000256" key="1">
    <source>
        <dbReference type="ARBA" id="ARBA00000013"/>
    </source>
</evidence>
<dbReference type="Gene3D" id="3.40.1190.20">
    <property type="match status" value="1"/>
</dbReference>
<comment type="similarity">
    <text evidence="4 19">In the C-terminal section; belongs to the NnrD/CARKD family.</text>
</comment>
<comment type="function">
    <text evidence="17">Catalyzes the dehydration of the S-form of NAD(P)HX at the expense of ADP, which is converted to AMP. Together with NAD(P)HX epimerase, which catalyzes the epimerization of the S- and R-forms, the enzyme allows the repair of both epimers of NAD(P)HX, a damaged form of NAD(P)H that is a result of enzymatic or heat-dependent hydration.</text>
</comment>
<evidence type="ECO:0000256" key="12">
    <source>
        <dbReference type="ARBA" id="ARBA00023239"/>
    </source>
</evidence>
<dbReference type="PROSITE" id="PS51383">
    <property type="entry name" value="YJEF_C_3"/>
    <property type="match status" value="1"/>
</dbReference>
<dbReference type="GO" id="GO:0052856">
    <property type="term" value="F:NAD(P)HX epimerase activity"/>
    <property type="evidence" value="ECO:0007669"/>
    <property type="project" value="UniProtKB-UniRule"/>
</dbReference>
<protein>
    <recommendedName>
        <fullName evidence="19">Bifunctional NAD(P)H-hydrate repair enzyme</fullName>
    </recommendedName>
    <alternativeName>
        <fullName evidence="19">Nicotinamide nucleotide repair protein</fullName>
    </alternativeName>
    <domain>
        <recommendedName>
            <fullName evidence="19">ADP-dependent (S)-NAD(P)H-hydrate dehydratase</fullName>
            <ecNumber evidence="19">4.2.1.136</ecNumber>
        </recommendedName>
        <alternativeName>
            <fullName evidence="19">ADP-dependent NAD(P)HX dehydratase</fullName>
        </alternativeName>
    </domain>
    <domain>
        <recommendedName>
            <fullName evidence="19">NAD(P)H-hydrate epimerase</fullName>
            <ecNumber evidence="19">5.1.99.6</ecNumber>
        </recommendedName>
    </domain>
</protein>
<dbReference type="HAMAP" id="MF_01965">
    <property type="entry name" value="NADHX_dehydratase"/>
    <property type="match status" value="1"/>
</dbReference>
<evidence type="ECO:0000256" key="19">
    <source>
        <dbReference type="PIRNR" id="PIRNR017184"/>
    </source>
</evidence>
<comment type="cofactor">
    <cofactor evidence="18 19">
        <name>K(+)</name>
        <dbReference type="ChEBI" id="CHEBI:29103"/>
    </cofactor>
    <text evidence="18 19">Binds 1 potassium ion per subunit.</text>
</comment>
<feature type="binding site" evidence="17">
    <location>
        <position position="383"/>
    </location>
    <ligand>
        <name>(6S)-NADPHX</name>
        <dbReference type="ChEBI" id="CHEBI:64076"/>
    </ligand>
</feature>
<feature type="binding site" evidence="18">
    <location>
        <position position="160"/>
    </location>
    <ligand>
        <name>(6S)-NADPHX</name>
        <dbReference type="ChEBI" id="CHEBI:64076"/>
    </ligand>
</feature>
<evidence type="ECO:0000256" key="5">
    <source>
        <dbReference type="ARBA" id="ARBA00022723"/>
    </source>
</evidence>
<evidence type="ECO:0000256" key="17">
    <source>
        <dbReference type="HAMAP-Rule" id="MF_01965"/>
    </source>
</evidence>
<comment type="function">
    <text evidence="18">Catalyzes the epimerization of the S- and R-forms of NAD(P)HX, a damaged form of NAD(P)H that is a result of enzymatic or heat-dependent hydration. This is a prerequisite for the S-specific NAD(P)H-hydrate dehydratase to allow the repair of both epimers of NAD(P)HX.</text>
</comment>
<feature type="binding site" evidence="17">
    <location>
        <begin position="420"/>
        <end position="424"/>
    </location>
    <ligand>
        <name>AMP</name>
        <dbReference type="ChEBI" id="CHEBI:456215"/>
    </ligand>
</feature>
<evidence type="ECO:0000256" key="2">
    <source>
        <dbReference type="ARBA" id="ARBA00000909"/>
    </source>
</evidence>
<sequence>MQVVTGEEMRLIDRCAIDELGMNEEILMENAGRAAAQEIERLYAPWGDRKAAVLIGKGNNGGDGFVIARTLLETGYDLDVWLLTDVDDFKGATRYHKDLYEQFGFTWSYWSVDNKTEIRESYDIIIDAMLGTGVSGELREPYNSVSLSLETTKADVVSIDVPSGVPSGEEAVPESAVKANTTITLQAPKCSAYLYPAKHYYGKLIVVDIGLPTKAMTSVLEERKQLWQEKDVRLTLPQRSPSSYKGSHGKGLLIGGSAAMPGAPTMAVSACIYSGAGLLTAAVPESILTSVSVTNPEVMLRPLPERSGQIASEIISTDFAFESYDAVAAGPGLGRHQGTKAVVKKLLSDVDAPLLLDADALYYLPELEQLIKERRAPLILTPHPGEMARMAGVSISEVNKHRFTISRNFAEQHGCYLVLKGPFTIVTTPNGTQFVNTTGNEALARGGTGDILTGMVLGQLLQKDDLSSAISNAVYLHGLTADLAVKDDFHSYSMASSDLIRFLPLAFRSIVSSL</sequence>
<accession>A0A3R9QFR0</accession>
<comment type="similarity">
    <text evidence="17">Belongs to the NnrD/CARKD family.</text>
</comment>
<evidence type="ECO:0000256" key="4">
    <source>
        <dbReference type="ARBA" id="ARBA00009524"/>
    </source>
</evidence>
<dbReference type="OrthoDB" id="9806925at2"/>
<comment type="similarity">
    <text evidence="3 19">In the N-terminal section; belongs to the NnrE/AIBP family.</text>
</comment>
<evidence type="ECO:0000259" key="20">
    <source>
        <dbReference type="PROSITE" id="PS51383"/>
    </source>
</evidence>
<dbReference type="Proteomes" id="UP000275076">
    <property type="component" value="Unassembled WGS sequence"/>
</dbReference>
<comment type="similarity">
    <text evidence="18">Belongs to the NnrE/AIBP family.</text>
</comment>
<comment type="catalytic activity">
    <reaction evidence="15 17 19">
        <text>(6S)-NADHX + ADP = AMP + phosphate + NADH + H(+)</text>
        <dbReference type="Rhea" id="RHEA:32223"/>
        <dbReference type="ChEBI" id="CHEBI:15378"/>
        <dbReference type="ChEBI" id="CHEBI:43474"/>
        <dbReference type="ChEBI" id="CHEBI:57945"/>
        <dbReference type="ChEBI" id="CHEBI:64074"/>
        <dbReference type="ChEBI" id="CHEBI:456215"/>
        <dbReference type="ChEBI" id="CHEBI:456216"/>
        <dbReference type="EC" id="4.2.1.136"/>
    </reaction>
</comment>
<comment type="function">
    <text evidence="14 19">Bifunctional enzyme that catalyzes the epimerization of the S- and R-forms of NAD(P)HX and the dehydration of the S-form of NAD(P)HX at the expense of ADP, which is converted to AMP. This allows the repair of both epimers of NAD(P)HX, a damaged form of NAD(P)H that is a result of enzymatic or heat-dependent hydration.</text>
</comment>
<dbReference type="GO" id="GO:0005524">
    <property type="term" value="F:ATP binding"/>
    <property type="evidence" value="ECO:0007669"/>
    <property type="project" value="UniProtKB-UniRule"/>
</dbReference>
<dbReference type="GO" id="GO:0046496">
    <property type="term" value="P:nicotinamide nucleotide metabolic process"/>
    <property type="evidence" value="ECO:0007669"/>
    <property type="project" value="UniProtKB-UniRule"/>
</dbReference>
<dbReference type="NCBIfam" id="TIGR00196">
    <property type="entry name" value="yjeF_cterm"/>
    <property type="match status" value="1"/>
</dbReference>
<dbReference type="SUPFAM" id="SSF64153">
    <property type="entry name" value="YjeF N-terminal domain-like"/>
    <property type="match status" value="1"/>
</dbReference>
<evidence type="ECO:0000256" key="7">
    <source>
        <dbReference type="ARBA" id="ARBA00022840"/>
    </source>
</evidence>
<dbReference type="Pfam" id="PF01256">
    <property type="entry name" value="Carb_kinase"/>
    <property type="match status" value="1"/>
</dbReference>
<comment type="subunit">
    <text evidence="17">Homotetramer.</text>
</comment>
<dbReference type="HAMAP" id="MF_01966">
    <property type="entry name" value="NADHX_epimerase"/>
    <property type="match status" value="1"/>
</dbReference>
<feature type="binding site" evidence="18">
    <location>
        <begin position="59"/>
        <end position="63"/>
    </location>
    <ligand>
        <name>(6S)-NADPHX</name>
        <dbReference type="ChEBI" id="CHEBI:64076"/>
    </ligand>
</feature>
<dbReference type="Gene3D" id="3.40.50.10260">
    <property type="entry name" value="YjeF N-terminal domain"/>
    <property type="match status" value="1"/>
</dbReference>
<dbReference type="PROSITE" id="PS51385">
    <property type="entry name" value="YJEF_N"/>
    <property type="match status" value="1"/>
</dbReference>
<evidence type="ECO:0000256" key="6">
    <source>
        <dbReference type="ARBA" id="ARBA00022741"/>
    </source>
</evidence>
<comment type="catalytic activity">
    <reaction evidence="16 17 19">
        <text>(6S)-NADPHX + ADP = AMP + phosphate + NADPH + H(+)</text>
        <dbReference type="Rhea" id="RHEA:32235"/>
        <dbReference type="ChEBI" id="CHEBI:15378"/>
        <dbReference type="ChEBI" id="CHEBI:43474"/>
        <dbReference type="ChEBI" id="CHEBI:57783"/>
        <dbReference type="ChEBI" id="CHEBI:64076"/>
        <dbReference type="ChEBI" id="CHEBI:456215"/>
        <dbReference type="ChEBI" id="CHEBI:456216"/>
        <dbReference type="EC" id="4.2.1.136"/>
    </reaction>
</comment>
<evidence type="ECO:0000256" key="3">
    <source>
        <dbReference type="ARBA" id="ARBA00006001"/>
    </source>
</evidence>
<evidence type="ECO:0000256" key="14">
    <source>
        <dbReference type="ARBA" id="ARBA00025153"/>
    </source>
</evidence>
<dbReference type="EC" id="4.2.1.136" evidence="19"/>
<dbReference type="PANTHER" id="PTHR12592">
    <property type="entry name" value="ATP-DEPENDENT (S)-NAD(P)H-HYDRATE DEHYDRATASE FAMILY MEMBER"/>
    <property type="match status" value="1"/>
</dbReference>
<keyword evidence="12 17" id="KW-0456">Lyase</keyword>
<dbReference type="InterPro" id="IPR036652">
    <property type="entry name" value="YjeF_N_dom_sf"/>
</dbReference>
<feature type="domain" description="YjeF C-terminal" evidence="20">
    <location>
        <begin position="228"/>
        <end position="510"/>
    </location>
</feature>